<gene>
    <name evidence="2" type="ORF">ACFSM0_04445</name>
</gene>
<protein>
    <recommendedName>
        <fullName evidence="4">DUF1444 domain-containing protein</fullName>
    </recommendedName>
</protein>
<feature type="signal peptide" evidence="1">
    <location>
        <begin position="1"/>
        <end position="25"/>
    </location>
</feature>
<organism evidence="2 3">
    <name type="scientific">Rhodobacter lacus</name>
    <dbReference type="NCBI Taxonomy" id="1641972"/>
    <lineage>
        <taxon>Bacteria</taxon>
        <taxon>Pseudomonadati</taxon>
        <taxon>Pseudomonadota</taxon>
        <taxon>Alphaproteobacteria</taxon>
        <taxon>Rhodobacterales</taxon>
        <taxon>Rhodobacter group</taxon>
        <taxon>Rhodobacter</taxon>
    </lineage>
</organism>
<dbReference type="RefSeq" id="WP_377387728.1">
    <property type="nucleotide sequence ID" value="NZ_JBHUIX010000004.1"/>
</dbReference>
<reference evidence="3" key="1">
    <citation type="journal article" date="2019" name="Int. J. Syst. Evol. Microbiol.">
        <title>The Global Catalogue of Microorganisms (GCM) 10K type strain sequencing project: providing services to taxonomists for standard genome sequencing and annotation.</title>
        <authorList>
            <consortium name="The Broad Institute Genomics Platform"/>
            <consortium name="The Broad Institute Genome Sequencing Center for Infectious Disease"/>
            <person name="Wu L."/>
            <person name="Ma J."/>
        </authorList>
    </citation>
    <scope>NUCLEOTIDE SEQUENCE [LARGE SCALE GENOMIC DNA]</scope>
    <source>
        <strain evidence="3">CCUG 55131</strain>
    </source>
</reference>
<feature type="chain" id="PRO_5046126303" description="DUF1444 domain-containing protein" evidence="1">
    <location>
        <begin position="26"/>
        <end position="285"/>
    </location>
</feature>
<dbReference type="EMBL" id="JBHUIX010000004">
    <property type="protein sequence ID" value="MFD2173339.1"/>
    <property type="molecule type" value="Genomic_DNA"/>
</dbReference>
<evidence type="ECO:0000313" key="2">
    <source>
        <dbReference type="EMBL" id="MFD2173339.1"/>
    </source>
</evidence>
<keyword evidence="1" id="KW-0732">Signal</keyword>
<dbReference type="Proteomes" id="UP001597413">
    <property type="component" value="Unassembled WGS sequence"/>
</dbReference>
<evidence type="ECO:0000256" key="1">
    <source>
        <dbReference type="SAM" id="SignalP"/>
    </source>
</evidence>
<accession>A0ABW5A6L9</accession>
<keyword evidence="3" id="KW-1185">Reference proteome</keyword>
<comment type="caution">
    <text evidence="2">The sequence shown here is derived from an EMBL/GenBank/DDBJ whole genome shotgun (WGS) entry which is preliminary data.</text>
</comment>
<name>A0ABW5A6L9_9RHOB</name>
<proteinExistence type="predicted"/>
<sequence length="285" mass="30806">MRIRGRLSLGGGLALALSLASGAVADIARPQNLDMLLVVLQNAVAATGEATGIRPDPKAHKLFLTWKGTALVADPHNLFMAMQRALSDAERQEMLDAYLAAFDDIIALESGALDPARLLPVLRPSSFAEHLPEARGLATEPWMAGLSIYLVEDRASSTAYVTPERLTGAGLDVAAAINAARANLEHQTPRFAPLGAKRWGLVLDGMYESSLLLDSELWRRVAEDQGPLLMVAPSRDTVVVDASGRPEAVQELADFALRTARANPYPVSESVFAWQRDHWQVVRAP</sequence>
<evidence type="ECO:0000313" key="3">
    <source>
        <dbReference type="Proteomes" id="UP001597413"/>
    </source>
</evidence>
<evidence type="ECO:0008006" key="4">
    <source>
        <dbReference type="Google" id="ProtNLM"/>
    </source>
</evidence>